<feature type="compositionally biased region" description="Low complexity" evidence="1">
    <location>
        <begin position="113"/>
        <end position="139"/>
    </location>
</feature>
<dbReference type="AlphaFoldDB" id="A0A835W0I2"/>
<feature type="compositionally biased region" description="Low complexity" evidence="1">
    <location>
        <begin position="443"/>
        <end position="462"/>
    </location>
</feature>
<feature type="compositionally biased region" description="Pro residues" evidence="1">
    <location>
        <begin position="415"/>
        <end position="433"/>
    </location>
</feature>
<keyword evidence="3" id="KW-1185">Reference proteome</keyword>
<accession>A0A835W0I2</accession>
<feature type="compositionally biased region" description="Low complexity" evidence="1">
    <location>
        <begin position="402"/>
        <end position="414"/>
    </location>
</feature>
<reference evidence="2" key="1">
    <citation type="journal article" date="2020" name="bioRxiv">
        <title>Comparative genomics of Chlamydomonas.</title>
        <authorList>
            <person name="Craig R.J."/>
            <person name="Hasan A.R."/>
            <person name="Ness R.W."/>
            <person name="Keightley P.D."/>
        </authorList>
    </citation>
    <scope>NUCLEOTIDE SEQUENCE</scope>
    <source>
        <strain evidence="2">SAG 7.73</strain>
    </source>
</reference>
<dbReference type="Proteomes" id="UP000650467">
    <property type="component" value="Unassembled WGS sequence"/>
</dbReference>
<organism evidence="2 3">
    <name type="scientific">Chlamydomonas incerta</name>
    <dbReference type="NCBI Taxonomy" id="51695"/>
    <lineage>
        <taxon>Eukaryota</taxon>
        <taxon>Viridiplantae</taxon>
        <taxon>Chlorophyta</taxon>
        <taxon>core chlorophytes</taxon>
        <taxon>Chlorophyceae</taxon>
        <taxon>CS clade</taxon>
        <taxon>Chlamydomonadales</taxon>
        <taxon>Chlamydomonadaceae</taxon>
        <taxon>Chlamydomonas</taxon>
    </lineage>
</organism>
<feature type="compositionally biased region" description="Polar residues" evidence="1">
    <location>
        <begin position="483"/>
        <end position="500"/>
    </location>
</feature>
<feature type="region of interest" description="Disordered" evidence="1">
    <location>
        <begin position="99"/>
        <end position="139"/>
    </location>
</feature>
<evidence type="ECO:0000256" key="1">
    <source>
        <dbReference type="SAM" id="MobiDB-lite"/>
    </source>
</evidence>
<sequence length="515" mass="52841">MDVDESEFNLDEAREVLFTCQRACDRFGTALSKTVEALNSKKEDDEWLLEVLDEAVKGVAFHEHQLQLWGNFHARVNEYVEALRQEANQLAIAELQGRQDGDHTAEGSDHDAAASSSRDAAENGAVGADGPGAEAAAGGAALSTPLAGASRRKSSKTVHPELLKFKLEKQAKILGRYGGVPALGGGLALTRLMKESILKATGSPAAREIHYSKVENKDAANLAEVMRFKVRKSEEGGGPGGPAPALSPWQAELSTKKGKTALDGTDAKDQVTPSTRSHAVYGDELGDALQQRQAALEQALAAERQAAATPAAARGPIISADAMGELADKLRRRQSAAQEAEAAAAVAAAEAAEAEAEPAAPSWSNTTAPFGGELAAALQRRAEQQWQPAVTPGVAAGREAQASSSGDGAGDAPGRLPPRPPLASTPGPGPATPGTPVMGLMTPAAARRSAPSSSLTPQLPLPGMGGGGNELAEKLLRRRSAVEASNSADAGASSPAQQQERGAEEGGGAGGGGAE</sequence>
<dbReference type="EMBL" id="JAEHOC010000021">
    <property type="protein sequence ID" value="KAG2432509.1"/>
    <property type="molecule type" value="Genomic_DNA"/>
</dbReference>
<feature type="compositionally biased region" description="Gly residues" evidence="1">
    <location>
        <begin position="505"/>
        <end position="515"/>
    </location>
</feature>
<feature type="compositionally biased region" description="Basic and acidic residues" evidence="1">
    <location>
        <begin position="99"/>
        <end position="112"/>
    </location>
</feature>
<protein>
    <submittedName>
        <fullName evidence="2">Uncharacterized protein</fullName>
    </submittedName>
</protein>
<dbReference type="OrthoDB" id="543453at2759"/>
<evidence type="ECO:0000313" key="3">
    <source>
        <dbReference type="Proteomes" id="UP000650467"/>
    </source>
</evidence>
<feature type="region of interest" description="Disordered" evidence="1">
    <location>
        <begin position="378"/>
        <end position="515"/>
    </location>
</feature>
<gene>
    <name evidence="2" type="ORF">HXX76_008854</name>
</gene>
<proteinExistence type="predicted"/>
<comment type="caution">
    <text evidence="2">The sequence shown here is derived from an EMBL/GenBank/DDBJ whole genome shotgun (WGS) entry which is preliminary data.</text>
</comment>
<evidence type="ECO:0000313" key="2">
    <source>
        <dbReference type="EMBL" id="KAG2432509.1"/>
    </source>
</evidence>
<name>A0A835W0I2_CHLIN</name>